<dbReference type="GO" id="GO:0016757">
    <property type="term" value="F:glycosyltransferase activity"/>
    <property type="evidence" value="ECO:0007669"/>
    <property type="project" value="UniProtKB-KW"/>
</dbReference>
<dbReference type="PANTHER" id="PTHR12526">
    <property type="entry name" value="GLYCOSYLTRANSFERASE"/>
    <property type="match status" value="1"/>
</dbReference>
<gene>
    <name evidence="5" type="ORF">CWS72_12305</name>
</gene>
<dbReference type="Pfam" id="PF00534">
    <property type="entry name" value="Glycos_transf_1"/>
    <property type="match status" value="1"/>
</dbReference>
<comment type="caution">
    <text evidence="5">The sequence shown here is derived from an EMBL/GenBank/DDBJ whole genome shotgun (WGS) entry which is preliminary data.</text>
</comment>
<dbReference type="Pfam" id="PF13439">
    <property type="entry name" value="Glyco_transf_4"/>
    <property type="match status" value="1"/>
</dbReference>
<dbReference type="Proteomes" id="UP000233293">
    <property type="component" value="Unassembled WGS sequence"/>
</dbReference>
<dbReference type="CDD" id="cd03811">
    <property type="entry name" value="GT4_GT28_WabH-like"/>
    <property type="match status" value="1"/>
</dbReference>
<evidence type="ECO:0000256" key="1">
    <source>
        <dbReference type="ARBA" id="ARBA00022676"/>
    </source>
</evidence>
<dbReference type="AlphaFoldDB" id="A0A2N3PVD8"/>
<keyword evidence="1" id="KW-0328">Glycosyltransferase</keyword>
<feature type="domain" description="Glycosyltransferase subfamily 4-like N-terminal" evidence="4">
    <location>
        <begin position="13"/>
        <end position="150"/>
    </location>
</feature>
<evidence type="ECO:0000259" key="4">
    <source>
        <dbReference type="Pfam" id="PF13439"/>
    </source>
</evidence>
<accession>A0A2N3PVD8</accession>
<evidence type="ECO:0000313" key="5">
    <source>
        <dbReference type="EMBL" id="PKU24365.1"/>
    </source>
</evidence>
<dbReference type="EMBL" id="PIUM01000012">
    <property type="protein sequence ID" value="PKU24365.1"/>
    <property type="molecule type" value="Genomic_DNA"/>
</dbReference>
<keyword evidence="2 5" id="KW-0808">Transferase</keyword>
<reference evidence="6" key="1">
    <citation type="submission" date="2017-12" db="EMBL/GenBank/DDBJ databases">
        <title>Draft genome sequence of Telmatospirillum siberiense 26-4b1T, an acidotolerant peatland alphaproteobacterium potentially involved in sulfur cycling.</title>
        <authorList>
            <person name="Hausmann B."/>
            <person name="Pjevac P."/>
            <person name="Schreck K."/>
            <person name="Herbold C.W."/>
            <person name="Daims H."/>
            <person name="Wagner M."/>
            <person name="Pester M."/>
            <person name="Loy A."/>
        </authorList>
    </citation>
    <scope>NUCLEOTIDE SEQUENCE [LARGE SCALE GENOMIC DNA]</scope>
    <source>
        <strain evidence="6">26-4b1</strain>
    </source>
</reference>
<organism evidence="5 6">
    <name type="scientific">Telmatospirillum siberiense</name>
    <dbReference type="NCBI Taxonomy" id="382514"/>
    <lineage>
        <taxon>Bacteria</taxon>
        <taxon>Pseudomonadati</taxon>
        <taxon>Pseudomonadota</taxon>
        <taxon>Alphaproteobacteria</taxon>
        <taxon>Rhodospirillales</taxon>
        <taxon>Rhodospirillaceae</taxon>
        <taxon>Telmatospirillum</taxon>
    </lineage>
</organism>
<dbReference type="InterPro" id="IPR028098">
    <property type="entry name" value="Glyco_trans_4-like_N"/>
</dbReference>
<dbReference type="OrthoDB" id="529131at2"/>
<dbReference type="InterPro" id="IPR001296">
    <property type="entry name" value="Glyco_trans_1"/>
</dbReference>
<evidence type="ECO:0000256" key="2">
    <source>
        <dbReference type="ARBA" id="ARBA00022679"/>
    </source>
</evidence>
<protein>
    <submittedName>
        <fullName evidence="5">Glycosyl transferase</fullName>
    </submittedName>
</protein>
<proteinExistence type="predicted"/>
<evidence type="ECO:0000259" key="3">
    <source>
        <dbReference type="Pfam" id="PF00534"/>
    </source>
</evidence>
<keyword evidence="6" id="KW-1185">Reference proteome</keyword>
<feature type="domain" description="Glycosyl transferase family 1" evidence="3">
    <location>
        <begin position="154"/>
        <end position="314"/>
    </location>
</feature>
<dbReference type="RefSeq" id="WP_101250904.1">
    <property type="nucleotide sequence ID" value="NZ_PIUM01000012.1"/>
</dbReference>
<evidence type="ECO:0000313" key="6">
    <source>
        <dbReference type="Proteomes" id="UP000233293"/>
    </source>
</evidence>
<dbReference type="PANTHER" id="PTHR12526:SF510">
    <property type="entry name" value="D-INOSITOL 3-PHOSPHATE GLYCOSYLTRANSFERASE"/>
    <property type="match status" value="1"/>
</dbReference>
<name>A0A2N3PVD8_9PROT</name>
<sequence length="340" mass="37081">MRVMQVMGSDKRGGAENFFSRLCVALGESGLAQQVVIRRDAPCKQDLLDGGITPVELPFFYSGDIATRFLLKRRIAQFAPDIVLTWMSRATSVCPTGPFVRIARLGGYYDLKYYQSCHHLIANTEEIVDYLVKHGWPREKASYLPNFVDETPVRPIDRAALQTPPDVPVILALGRLHSDKAFDVLLDAMARVPAAHLWLAGEGGLDAPLKAQAESLGIAGRVHFLGWRTDGASLLAAADCLVCPSRVEPLGNVILEGWIQKKPVVAAASTGPAGLIETERTGLIVPMEDADALAAALNRVLTDPALSGRLAEAGHAHYLARFSRKAVVELYLDFFRKMVP</sequence>
<dbReference type="SUPFAM" id="SSF53756">
    <property type="entry name" value="UDP-Glycosyltransferase/glycogen phosphorylase"/>
    <property type="match status" value="1"/>
</dbReference>
<dbReference type="Gene3D" id="3.40.50.2000">
    <property type="entry name" value="Glycogen Phosphorylase B"/>
    <property type="match status" value="2"/>
</dbReference>